<evidence type="ECO:0000256" key="7">
    <source>
        <dbReference type="HAMAP-Rule" id="MF_00108"/>
    </source>
</evidence>
<name>A0A087ECF5_9BIFI</name>
<dbReference type="InterPro" id="IPR001228">
    <property type="entry name" value="IspD"/>
</dbReference>
<dbReference type="InterPro" id="IPR029044">
    <property type="entry name" value="Nucleotide-diphossugar_trans"/>
</dbReference>
<feature type="site" description="Transition state stabilizer" evidence="7">
    <location>
        <position position="47"/>
    </location>
</feature>
<dbReference type="eggNOG" id="COG1211">
    <property type="taxonomic scope" value="Bacteria"/>
</dbReference>
<dbReference type="EC" id="2.7.7.60" evidence="7"/>
<evidence type="ECO:0000313" key="8">
    <source>
        <dbReference type="EMBL" id="KFJ05456.1"/>
    </source>
</evidence>
<evidence type="ECO:0000256" key="6">
    <source>
        <dbReference type="ARBA" id="ARBA00023229"/>
    </source>
</evidence>
<comment type="pathway">
    <text evidence="2 7">Isoprenoid biosynthesis; isopentenyl diphosphate biosynthesis via DXP pathway; isopentenyl diphosphate from 1-deoxy-D-xylulose 5-phosphate: step 2/6.</text>
</comment>
<proteinExistence type="inferred from homology"/>
<dbReference type="PROSITE" id="PS01295">
    <property type="entry name" value="ISPD"/>
    <property type="match status" value="1"/>
</dbReference>
<sequence>MGEFDRKKHRDTDELEAQAHMTHTAPEEATQSVPVVGIVLAAGFGTRFDPNEPKQLVSIAGKPIVCWSIEAFEINDAVSDIVVAVNPQVRDHVERLVDEYGYAKVRSIVNGGAERVDSTLATLDLLSQADIPQQAKVLIHDAVRPFVEQPAITGCVEALDQYSAATVALASTDTMLITEDLGDRKVVRSVPDRANMFRAQTPQAFRFSTIIKAYELAADDPDFHPTDDTRVVVEYLPQEPVAIVAGSASNLKVTTKADIPVAEQIAERLQAGLR</sequence>
<dbReference type="HAMAP" id="MF_00108">
    <property type="entry name" value="IspD"/>
    <property type="match status" value="1"/>
</dbReference>
<dbReference type="FunFam" id="3.90.550.10:FF:000003">
    <property type="entry name" value="2-C-methyl-D-erythritol 4-phosphate cytidylyltransferase"/>
    <property type="match status" value="1"/>
</dbReference>
<evidence type="ECO:0000256" key="1">
    <source>
        <dbReference type="ARBA" id="ARBA00001282"/>
    </source>
</evidence>
<evidence type="ECO:0000256" key="3">
    <source>
        <dbReference type="ARBA" id="ARBA00009789"/>
    </source>
</evidence>
<dbReference type="STRING" id="356829.BITS_0126"/>
<organism evidence="8 9">
    <name type="scientific">Bifidobacterium tsurumiense</name>
    <dbReference type="NCBI Taxonomy" id="356829"/>
    <lineage>
        <taxon>Bacteria</taxon>
        <taxon>Bacillati</taxon>
        <taxon>Actinomycetota</taxon>
        <taxon>Actinomycetes</taxon>
        <taxon>Bifidobacteriales</taxon>
        <taxon>Bifidobacteriaceae</taxon>
        <taxon>Bifidobacterium</taxon>
    </lineage>
</organism>
<evidence type="ECO:0000256" key="5">
    <source>
        <dbReference type="ARBA" id="ARBA00022695"/>
    </source>
</evidence>
<feature type="site" description="Transition state stabilizer" evidence="7">
    <location>
        <position position="54"/>
    </location>
</feature>
<reference evidence="8 9" key="1">
    <citation type="submission" date="2014-03" db="EMBL/GenBank/DDBJ databases">
        <title>Genomics of Bifidobacteria.</title>
        <authorList>
            <person name="Ventura M."/>
            <person name="Milani C."/>
            <person name="Lugli G.A."/>
        </authorList>
    </citation>
    <scope>NUCLEOTIDE SEQUENCE [LARGE SCALE GENOMIC DNA]</scope>
    <source>
        <strain evidence="8 9">JCM 13495</strain>
    </source>
</reference>
<dbReference type="GO" id="GO:0019288">
    <property type="term" value="P:isopentenyl diphosphate biosynthetic process, methylerythritol 4-phosphate pathway"/>
    <property type="evidence" value="ECO:0007669"/>
    <property type="project" value="UniProtKB-UniRule"/>
</dbReference>
<gene>
    <name evidence="7" type="primary">ispD</name>
    <name evidence="8" type="ORF">BITS_0126</name>
</gene>
<dbReference type="PANTHER" id="PTHR32125">
    <property type="entry name" value="2-C-METHYL-D-ERYTHRITOL 4-PHOSPHATE CYTIDYLYLTRANSFERASE, CHLOROPLASTIC"/>
    <property type="match status" value="1"/>
</dbReference>
<keyword evidence="4 7" id="KW-0808">Transferase</keyword>
<evidence type="ECO:0000313" key="9">
    <source>
        <dbReference type="Proteomes" id="UP000029080"/>
    </source>
</evidence>
<dbReference type="AlphaFoldDB" id="A0A087ECF5"/>
<dbReference type="GO" id="GO:0050518">
    <property type="term" value="F:2-C-methyl-D-erythritol 4-phosphate cytidylyltransferase activity"/>
    <property type="evidence" value="ECO:0007669"/>
    <property type="project" value="UniProtKB-UniRule"/>
</dbReference>
<dbReference type="UniPathway" id="UPA00056">
    <property type="reaction ID" value="UER00093"/>
</dbReference>
<dbReference type="Gene3D" id="3.90.550.10">
    <property type="entry name" value="Spore Coat Polysaccharide Biosynthesis Protein SpsA, Chain A"/>
    <property type="match status" value="1"/>
</dbReference>
<keyword evidence="9" id="KW-1185">Reference proteome</keyword>
<dbReference type="Pfam" id="PF01128">
    <property type="entry name" value="IspD"/>
    <property type="match status" value="1"/>
</dbReference>
<dbReference type="Proteomes" id="UP000029080">
    <property type="component" value="Unassembled WGS sequence"/>
</dbReference>
<dbReference type="InterPro" id="IPR018294">
    <property type="entry name" value="ISPD_synthase_CS"/>
</dbReference>
<dbReference type="PANTHER" id="PTHR32125:SF4">
    <property type="entry name" value="2-C-METHYL-D-ERYTHRITOL 4-PHOSPHATE CYTIDYLYLTRANSFERASE, CHLOROPLASTIC"/>
    <property type="match status" value="1"/>
</dbReference>
<feature type="site" description="Positions MEP for the nucleophilic attack" evidence="7">
    <location>
        <position position="252"/>
    </location>
</feature>
<keyword evidence="6 7" id="KW-0414">Isoprene biosynthesis</keyword>
<comment type="catalytic activity">
    <reaction evidence="1 7">
        <text>2-C-methyl-D-erythritol 4-phosphate + CTP + H(+) = 4-CDP-2-C-methyl-D-erythritol + diphosphate</text>
        <dbReference type="Rhea" id="RHEA:13429"/>
        <dbReference type="ChEBI" id="CHEBI:15378"/>
        <dbReference type="ChEBI" id="CHEBI:33019"/>
        <dbReference type="ChEBI" id="CHEBI:37563"/>
        <dbReference type="ChEBI" id="CHEBI:57823"/>
        <dbReference type="ChEBI" id="CHEBI:58262"/>
        <dbReference type="EC" id="2.7.7.60"/>
    </reaction>
</comment>
<dbReference type="InterPro" id="IPR034683">
    <property type="entry name" value="IspD/TarI"/>
</dbReference>
<dbReference type="EMBL" id="JGZU01000015">
    <property type="protein sequence ID" value="KFJ05456.1"/>
    <property type="molecule type" value="Genomic_DNA"/>
</dbReference>
<evidence type="ECO:0000256" key="4">
    <source>
        <dbReference type="ARBA" id="ARBA00022679"/>
    </source>
</evidence>
<feature type="site" description="Positions MEP for the nucleophilic attack" evidence="7">
    <location>
        <position position="193"/>
    </location>
</feature>
<dbReference type="CDD" id="cd02516">
    <property type="entry name" value="CDP-ME_synthetase"/>
    <property type="match status" value="1"/>
</dbReference>
<comment type="function">
    <text evidence="7">Catalyzes the formation of 4-diphosphocytidyl-2-C-methyl-D-erythritol from CTP and 2-C-methyl-D-erythritol 4-phosphate (MEP).</text>
</comment>
<protein>
    <recommendedName>
        <fullName evidence="7">2-C-methyl-D-erythritol 4-phosphate cytidylyltransferase</fullName>
        <ecNumber evidence="7">2.7.7.60</ecNumber>
    </recommendedName>
    <alternativeName>
        <fullName evidence="7">4-diphosphocytidyl-2C-methyl-D-erythritol synthase</fullName>
    </alternativeName>
    <alternativeName>
        <fullName evidence="7">MEP cytidylyltransferase</fullName>
        <shortName evidence="7">MCT</shortName>
    </alternativeName>
</protein>
<dbReference type="SUPFAM" id="SSF53448">
    <property type="entry name" value="Nucleotide-diphospho-sugar transferases"/>
    <property type="match status" value="1"/>
</dbReference>
<comment type="caution">
    <text evidence="8">The sequence shown here is derived from an EMBL/GenBank/DDBJ whole genome shotgun (WGS) entry which is preliminary data.</text>
</comment>
<keyword evidence="5 7" id="KW-0548">Nucleotidyltransferase</keyword>
<evidence type="ECO:0000256" key="2">
    <source>
        <dbReference type="ARBA" id="ARBA00004787"/>
    </source>
</evidence>
<accession>A0A087ECF5</accession>
<comment type="similarity">
    <text evidence="3 7">Belongs to the IspD/TarI cytidylyltransferase family. IspD subfamily.</text>
</comment>
<dbReference type="InterPro" id="IPR050088">
    <property type="entry name" value="IspD/TarI_cytidylyltransf_bact"/>
</dbReference>